<dbReference type="EMBL" id="CP070608">
    <property type="protein sequence ID" value="QSE98650.1"/>
    <property type="molecule type" value="Genomic_DNA"/>
</dbReference>
<proteinExistence type="predicted"/>
<dbReference type="AlphaFoldDB" id="A0A975A1W3"/>
<sequence>MLTKNIKWYEPTELYVLTVNEYIKFGISSNWLRRQREYEIELEGEPFTKVHSINYSYRWQAELIEQILKWRLRKWAVSGRHEWIKHLQVQNVLDCLNQIREVIEEEFDRHYHIHNYGDDRYDWYKQIANGYFYDGE</sequence>
<name>A0A975A1W3_9BACT</name>
<evidence type="ECO:0000313" key="1">
    <source>
        <dbReference type="EMBL" id="QSE98650.1"/>
    </source>
</evidence>
<evidence type="ECO:0000313" key="2">
    <source>
        <dbReference type="Proteomes" id="UP000662783"/>
    </source>
</evidence>
<dbReference type="KEGG" id="fuv:JR347_06110"/>
<reference evidence="1" key="1">
    <citation type="submission" date="2021-02" db="EMBL/GenBank/DDBJ databases">
        <title>Fulvivirga sp. S481 isolated from sea water.</title>
        <authorList>
            <person name="Bae S.S."/>
            <person name="Baek K."/>
        </authorList>
    </citation>
    <scope>NUCLEOTIDE SEQUENCE</scope>
    <source>
        <strain evidence="1">S481</strain>
    </source>
</reference>
<organism evidence="1 2">
    <name type="scientific">Fulvivirga lutea</name>
    <dbReference type="NCBI Taxonomy" id="2810512"/>
    <lineage>
        <taxon>Bacteria</taxon>
        <taxon>Pseudomonadati</taxon>
        <taxon>Bacteroidota</taxon>
        <taxon>Cytophagia</taxon>
        <taxon>Cytophagales</taxon>
        <taxon>Fulvivirgaceae</taxon>
        <taxon>Fulvivirga</taxon>
    </lineage>
</organism>
<protein>
    <submittedName>
        <fullName evidence="1">Uncharacterized protein</fullName>
    </submittedName>
</protein>
<dbReference type="RefSeq" id="WP_205723164.1">
    <property type="nucleotide sequence ID" value="NZ_CP070608.1"/>
</dbReference>
<keyword evidence="2" id="KW-1185">Reference proteome</keyword>
<accession>A0A975A1W3</accession>
<dbReference type="Proteomes" id="UP000662783">
    <property type="component" value="Chromosome"/>
</dbReference>
<gene>
    <name evidence="1" type="ORF">JR347_06110</name>
</gene>